<dbReference type="GO" id="GO:0032259">
    <property type="term" value="P:methylation"/>
    <property type="evidence" value="ECO:0007669"/>
    <property type="project" value="UniProtKB-KW"/>
</dbReference>
<dbReference type="GO" id="GO:0006307">
    <property type="term" value="P:DNA alkylation repair"/>
    <property type="evidence" value="ECO:0007669"/>
    <property type="project" value="TreeGrafter"/>
</dbReference>
<dbReference type="Gene3D" id="2.60.120.590">
    <property type="entry name" value="Alpha-ketoglutarate-dependent dioxygenase AlkB-like"/>
    <property type="match status" value="1"/>
</dbReference>
<feature type="binding site" evidence="2">
    <location>
        <position position="146"/>
    </location>
    <ligand>
        <name>2-oxoglutarate</name>
        <dbReference type="ChEBI" id="CHEBI:16810"/>
    </ligand>
</feature>
<keyword evidence="4" id="KW-0489">Methyltransferase</keyword>
<evidence type="ECO:0000256" key="1">
    <source>
        <dbReference type="ARBA" id="ARBA00007879"/>
    </source>
</evidence>
<dbReference type="InterPro" id="IPR027450">
    <property type="entry name" value="AlkB-like"/>
</dbReference>
<dbReference type="Pfam" id="PF13532">
    <property type="entry name" value="2OG-FeII_Oxy_2"/>
    <property type="match status" value="1"/>
</dbReference>
<reference evidence="4" key="1">
    <citation type="journal article" date="2019" name="Sci. Rep.">
        <title>Draft genome of Tanacetum cinerariifolium, the natural source of mosquito coil.</title>
        <authorList>
            <person name="Yamashiro T."/>
            <person name="Shiraishi A."/>
            <person name="Satake H."/>
            <person name="Nakayama K."/>
        </authorList>
    </citation>
    <scope>NUCLEOTIDE SEQUENCE</scope>
</reference>
<feature type="binding site" evidence="2">
    <location>
        <position position="134"/>
    </location>
    <ligand>
        <name>2-oxoglutarate</name>
        <dbReference type="ChEBI" id="CHEBI:16810"/>
    </ligand>
</feature>
<feature type="domain" description="Alpha-ketoglutarate-dependent dioxygenase AlkB-like" evidence="3">
    <location>
        <begin position="40"/>
        <end position="154"/>
    </location>
</feature>
<organism evidence="4">
    <name type="scientific">Tanacetum cinerariifolium</name>
    <name type="common">Dalmatian daisy</name>
    <name type="synonym">Chrysanthemum cinerariifolium</name>
    <dbReference type="NCBI Taxonomy" id="118510"/>
    <lineage>
        <taxon>Eukaryota</taxon>
        <taxon>Viridiplantae</taxon>
        <taxon>Streptophyta</taxon>
        <taxon>Embryophyta</taxon>
        <taxon>Tracheophyta</taxon>
        <taxon>Spermatophyta</taxon>
        <taxon>Magnoliopsida</taxon>
        <taxon>eudicotyledons</taxon>
        <taxon>Gunneridae</taxon>
        <taxon>Pentapetalae</taxon>
        <taxon>asterids</taxon>
        <taxon>campanulids</taxon>
        <taxon>Asterales</taxon>
        <taxon>Asteraceae</taxon>
        <taxon>Asteroideae</taxon>
        <taxon>Anthemideae</taxon>
        <taxon>Anthemidinae</taxon>
        <taxon>Tanacetum</taxon>
    </lineage>
</organism>
<dbReference type="GO" id="GO:0008198">
    <property type="term" value="F:ferrous iron binding"/>
    <property type="evidence" value="ECO:0007669"/>
    <property type="project" value="TreeGrafter"/>
</dbReference>
<dbReference type="SUPFAM" id="SSF51197">
    <property type="entry name" value="Clavaminate synthase-like"/>
    <property type="match status" value="1"/>
</dbReference>
<name>A0A6L2MXL5_TANCI</name>
<dbReference type="GO" id="GO:0008168">
    <property type="term" value="F:methyltransferase activity"/>
    <property type="evidence" value="ECO:0007669"/>
    <property type="project" value="UniProtKB-KW"/>
</dbReference>
<protein>
    <submittedName>
        <fullName evidence="4">DNA oxidative demethylase ALKBH2</fullName>
    </submittedName>
</protein>
<evidence type="ECO:0000259" key="3">
    <source>
        <dbReference type="Pfam" id="PF13532"/>
    </source>
</evidence>
<dbReference type="EMBL" id="BKCJ010007613">
    <property type="protein sequence ID" value="GEU78139.1"/>
    <property type="molecule type" value="Genomic_DNA"/>
</dbReference>
<dbReference type="GO" id="GO:0051747">
    <property type="term" value="F:cytosine C-5 DNA demethylase activity"/>
    <property type="evidence" value="ECO:0007669"/>
    <property type="project" value="TreeGrafter"/>
</dbReference>
<feature type="binding site" evidence="2">
    <location>
        <position position="136"/>
    </location>
    <ligand>
        <name>2-oxoglutarate</name>
        <dbReference type="ChEBI" id="CHEBI:16810"/>
    </ligand>
</feature>
<feature type="binding site" evidence="2">
    <location>
        <begin position="73"/>
        <end position="75"/>
    </location>
    <ligand>
        <name>substrate</name>
    </ligand>
</feature>
<dbReference type="PANTHER" id="PTHR31573:SF1">
    <property type="entry name" value="DNA OXIDATIVE DEMETHYLASE ALKBH2"/>
    <property type="match status" value="1"/>
</dbReference>
<dbReference type="AlphaFoldDB" id="A0A6L2MXL5"/>
<dbReference type="GO" id="GO:0035516">
    <property type="term" value="F:broad specificity oxidative DNA demethylase activity"/>
    <property type="evidence" value="ECO:0007669"/>
    <property type="project" value="TreeGrafter"/>
</dbReference>
<proteinExistence type="inferred from homology"/>
<evidence type="ECO:0000313" key="4">
    <source>
        <dbReference type="EMBL" id="GEU78139.1"/>
    </source>
</evidence>
<evidence type="ECO:0000256" key="2">
    <source>
        <dbReference type="PIRSR" id="PIRSR632852-1"/>
    </source>
</evidence>
<comment type="similarity">
    <text evidence="1">Belongs to the alkB family.</text>
</comment>
<dbReference type="PANTHER" id="PTHR31573">
    <property type="entry name" value="ALPHA-KETOGLUTARATE-DEPENDENT DIOXYGENASE ALKB HOMOLOG 2"/>
    <property type="match status" value="1"/>
</dbReference>
<accession>A0A6L2MXL5</accession>
<dbReference type="InterPro" id="IPR037151">
    <property type="entry name" value="AlkB-like_sf"/>
</dbReference>
<dbReference type="InterPro" id="IPR032852">
    <property type="entry name" value="ALKBH2"/>
</dbReference>
<comment type="caution">
    <text evidence="4">The sequence shown here is derived from an EMBL/GenBank/DDBJ whole genome shotgun (WGS) entry which is preliminary data.</text>
</comment>
<sequence length="172" mass="19898">MANNQQLFHFKLGKQPQQQEEEKGKKVIKIGRDLGDGSSVVYFPSFIPQKQSWDFFHFLNHHIPWSTPTIHVFGKPFLQPRDSCYVASKGLKELTYSGHKPHAYHWDDFPPLKQILDQVHQALPGTRFNSLLLNRYKTGNHYVGWHADNETLQMLFCVEAWVAAGDEGKYTT</sequence>
<keyword evidence="4" id="KW-0808">Transferase</keyword>
<gene>
    <name evidence="4" type="ORF">Tci_050117</name>
</gene>